<evidence type="ECO:0000256" key="4">
    <source>
        <dbReference type="ARBA" id="ARBA00022771"/>
    </source>
</evidence>
<evidence type="ECO:0000256" key="3">
    <source>
        <dbReference type="ARBA" id="ARBA00022737"/>
    </source>
</evidence>
<evidence type="ECO:0000256" key="2">
    <source>
        <dbReference type="ARBA" id="ARBA00022723"/>
    </source>
</evidence>
<organism evidence="11 12">
    <name type="scientific">Elsinoe australis</name>
    <dbReference type="NCBI Taxonomy" id="40998"/>
    <lineage>
        <taxon>Eukaryota</taxon>
        <taxon>Fungi</taxon>
        <taxon>Dikarya</taxon>
        <taxon>Ascomycota</taxon>
        <taxon>Pezizomycotina</taxon>
        <taxon>Dothideomycetes</taxon>
        <taxon>Dothideomycetidae</taxon>
        <taxon>Myriangiales</taxon>
        <taxon>Elsinoaceae</taxon>
        <taxon>Elsinoe</taxon>
    </lineage>
</organism>
<comment type="similarity">
    <text evidence="7">Belongs to the UPF0743 family.</text>
</comment>
<dbReference type="SUPFAM" id="SSF57667">
    <property type="entry name" value="beta-beta-alpha zinc fingers"/>
    <property type="match status" value="2"/>
</dbReference>
<dbReference type="Gene3D" id="3.30.1490.490">
    <property type="match status" value="1"/>
</dbReference>
<comment type="subcellular location">
    <subcellularLocation>
        <location evidence="1">Nucleus</location>
    </subcellularLocation>
</comment>
<dbReference type="GO" id="GO:0008270">
    <property type="term" value="F:zinc ion binding"/>
    <property type="evidence" value="ECO:0007669"/>
    <property type="project" value="UniProtKB-KW"/>
</dbReference>
<reference evidence="11 12" key="1">
    <citation type="submission" date="2018-02" db="EMBL/GenBank/DDBJ databases">
        <title>Draft genome sequences of Elsinoe sp., causing black scab on jojoba.</title>
        <authorList>
            <person name="Stodart B."/>
            <person name="Jeffress S."/>
            <person name="Ash G."/>
            <person name="Arun Chinnappa K."/>
        </authorList>
    </citation>
    <scope>NUCLEOTIDE SEQUENCE [LARGE SCALE GENOMIC DNA]</scope>
    <source>
        <strain evidence="11 12">Hillstone_2</strain>
    </source>
</reference>
<evidence type="ECO:0000256" key="8">
    <source>
        <dbReference type="PROSITE-ProRule" id="PRU01145"/>
    </source>
</evidence>
<evidence type="ECO:0000256" key="7">
    <source>
        <dbReference type="ARBA" id="ARBA00061084"/>
    </source>
</evidence>
<evidence type="ECO:0000313" key="11">
    <source>
        <dbReference type="EMBL" id="TKX26225.1"/>
    </source>
</evidence>
<feature type="domain" description="Zinc finger C2H2 LYAR-type" evidence="10">
    <location>
        <begin position="30"/>
        <end position="57"/>
    </location>
</feature>
<evidence type="ECO:0000256" key="9">
    <source>
        <dbReference type="SAM" id="MobiDB-lite"/>
    </source>
</evidence>
<proteinExistence type="inferred from homology"/>
<feature type="compositionally biased region" description="Basic and acidic residues" evidence="9">
    <location>
        <begin position="226"/>
        <end position="243"/>
    </location>
</feature>
<gene>
    <name evidence="11" type="ORF">C1H76_1578</name>
</gene>
<feature type="compositionally biased region" description="Basic and acidic residues" evidence="9">
    <location>
        <begin position="288"/>
        <end position="304"/>
    </location>
</feature>
<name>A0A4U7B8P6_9PEZI</name>
<keyword evidence="5" id="KW-0862">Zinc</keyword>
<dbReference type="GO" id="GO:0005730">
    <property type="term" value="C:nucleolus"/>
    <property type="evidence" value="ECO:0007669"/>
    <property type="project" value="TreeGrafter"/>
</dbReference>
<dbReference type="PROSITE" id="PS51804">
    <property type="entry name" value="ZF_C2HC_LYAR"/>
    <property type="match status" value="2"/>
</dbReference>
<dbReference type="Pfam" id="PF08790">
    <property type="entry name" value="zf-LYAR"/>
    <property type="match status" value="1"/>
</dbReference>
<keyword evidence="6" id="KW-0539">Nucleus</keyword>
<keyword evidence="2" id="KW-0479">Metal-binding</keyword>
<evidence type="ECO:0000259" key="10">
    <source>
        <dbReference type="Pfam" id="PF08790"/>
    </source>
</evidence>
<protein>
    <submittedName>
        <fullName evidence="11">LYAR type C2HC zinc finger domain-containing protein</fullName>
    </submittedName>
</protein>
<dbReference type="GO" id="GO:0003677">
    <property type="term" value="F:DNA binding"/>
    <property type="evidence" value="ECO:0007669"/>
    <property type="project" value="InterPro"/>
</dbReference>
<dbReference type="GO" id="GO:0000122">
    <property type="term" value="P:negative regulation of transcription by RNA polymerase II"/>
    <property type="evidence" value="ECO:0007669"/>
    <property type="project" value="TreeGrafter"/>
</dbReference>
<dbReference type="AlphaFoldDB" id="A0A4U7B8P6"/>
<dbReference type="InterPro" id="IPR014898">
    <property type="entry name" value="Znf_C2H2_LYAR"/>
</dbReference>
<keyword evidence="4 8" id="KW-0863">Zinc-finger</keyword>
<sequence length="414" mass="46161">MVSFSCEGCGDVLTKGKLDKHRNQCRHATFTCLDCMTHFPGTAYKSHTSCMSEAQKYEGAFYKEKNKTPKSKPTQSSQAMIPRKAYVSEENDTEMGDDTAVAVIDVPPRAPSPPPSSAPNVYDFLVKDDGRGGAAPAASTVSDDSHYVRHGYTYGVGPLEPSMERYDSYSSLVPHVGSQSQSQDQIDSAYLTPAPSRDARKSDRHDRHGKDEGREGKSDKKRKRNHLEELDTARPRKSEEGRSGDAPQLHSGLTGGLSRLLTRPVEELERQAGLARSPLSATKRSRKDKHEEVNGRGGREEGKLKVHKRGRRGSSSSEERTPRAGQKTIEYRKTSGEEGTNGGQLVKYGNPAEMFLSFVTKGQESERGQSINKILKRYHREVKSGEKDKEGNDKELWKELRVRRNDRGEYVLFI</sequence>
<dbReference type="InterPro" id="IPR039999">
    <property type="entry name" value="LYAR"/>
</dbReference>
<feature type="region of interest" description="Disordered" evidence="9">
    <location>
        <begin position="191"/>
        <end position="346"/>
    </location>
</feature>
<dbReference type="PANTHER" id="PTHR13100:SF10">
    <property type="entry name" value="CELL GROWTH-REGULATING NUCLEOLAR PROTEIN"/>
    <property type="match status" value="1"/>
</dbReference>
<accession>A0A4U7B8P6</accession>
<dbReference type="FunFam" id="3.30.1490.490:FF:000001">
    <property type="entry name" value="cell growth-regulating nucleolar protein-like"/>
    <property type="match status" value="1"/>
</dbReference>
<comment type="caution">
    <text evidence="11">The sequence shown here is derived from an EMBL/GenBank/DDBJ whole genome shotgun (WGS) entry which is preliminary data.</text>
</comment>
<keyword evidence="3" id="KW-0677">Repeat</keyword>
<dbReference type="InterPro" id="IPR036236">
    <property type="entry name" value="Znf_C2H2_sf"/>
</dbReference>
<dbReference type="EMBL" id="PTQR01000014">
    <property type="protein sequence ID" value="TKX26225.1"/>
    <property type="molecule type" value="Genomic_DNA"/>
</dbReference>
<dbReference type="GO" id="GO:0006364">
    <property type="term" value="P:rRNA processing"/>
    <property type="evidence" value="ECO:0007669"/>
    <property type="project" value="TreeGrafter"/>
</dbReference>
<evidence type="ECO:0000256" key="6">
    <source>
        <dbReference type="ARBA" id="ARBA00023242"/>
    </source>
</evidence>
<dbReference type="Proteomes" id="UP000308133">
    <property type="component" value="Unassembled WGS sequence"/>
</dbReference>
<dbReference type="PANTHER" id="PTHR13100">
    <property type="entry name" value="CELL GROWTH-REGULATING NUCLEOLAR PROTEIN LYAR"/>
    <property type="match status" value="1"/>
</dbReference>
<feature type="compositionally biased region" description="Basic and acidic residues" evidence="9">
    <location>
        <begin position="197"/>
        <end position="218"/>
    </location>
</feature>
<evidence type="ECO:0000256" key="5">
    <source>
        <dbReference type="ARBA" id="ARBA00022833"/>
    </source>
</evidence>
<evidence type="ECO:0000256" key="1">
    <source>
        <dbReference type="ARBA" id="ARBA00004123"/>
    </source>
</evidence>
<evidence type="ECO:0000313" key="12">
    <source>
        <dbReference type="Proteomes" id="UP000308133"/>
    </source>
</evidence>